<feature type="region of interest" description="Disordered" evidence="3">
    <location>
        <begin position="232"/>
        <end position="266"/>
    </location>
</feature>
<dbReference type="SUPFAM" id="SSF143113">
    <property type="entry name" value="NAP-like"/>
    <property type="match status" value="1"/>
</dbReference>
<dbReference type="EMBL" id="JADNRY010000016">
    <property type="protein sequence ID" value="KAF9073777.1"/>
    <property type="molecule type" value="Genomic_DNA"/>
</dbReference>
<evidence type="ECO:0000313" key="5">
    <source>
        <dbReference type="Proteomes" id="UP000772434"/>
    </source>
</evidence>
<protein>
    <recommendedName>
        <fullName evidence="6">Protein SET</fullName>
    </recommendedName>
</protein>
<dbReference type="Proteomes" id="UP000772434">
    <property type="component" value="Unassembled WGS sequence"/>
</dbReference>
<comment type="similarity">
    <text evidence="1 2">Belongs to the nucleosome assembly protein (NAP) family.</text>
</comment>
<evidence type="ECO:0000256" key="2">
    <source>
        <dbReference type="RuleBase" id="RU003876"/>
    </source>
</evidence>
<dbReference type="Gene3D" id="3.30.1120.90">
    <property type="entry name" value="Nucleosome assembly protein"/>
    <property type="match status" value="1"/>
</dbReference>
<feature type="compositionally biased region" description="Acidic residues" evidence="3">
    <location>
        <begin position="236"/>
        <end position="256"/>
    </location>
</feature>
<dbReference type="GO" id="GO:0005634">
    <property type="term" value="C:nucleus"/>
    <property type="evidence" value="ECO:0007669"/>
    <property type="project" value="InterPro"/>
</dbReference>
<dbReference type="InterPro" id="IPR037231">
    <property type="entry name" value="NAP-like_sf"/>
</dbReference>
<proteinExistence type="inferred from homology"/>
<keyword evidence="5" id="KW-1185">Reference proteome</keyword>
<evidence type="ECO:0000256" key="3">
    <source>
        <dbReference type="SAM" id="MobiDB-lite"/>
    </source>
</evidence>
<evidence type="ECO:0008006" key="6">
    <source>
        <dbReference type="Google" id="ProtNLM"/>
    </source>
</evidence>
<gene>
    <name evidence="4" type="ORF">BDP27DRAFT_1381549</name>
</gene>
<reference evidence="4" key="1">
    <citation type="submission" date="2020-11" db="EMBL/GenBank/DDBJ databases">
        <authorList>
            <consortium name="DOE Joint Genome Institute"/>
            <person name="Ahrendt S."/>
            <person name="Riley R."/>
            <person name="Andreopoulos W."/>
            <person name="Labutti K."/>
            <person name="Pangilinan J."/>
            <person name="Ruiz-Duenas F.J."/>
            <person name="Barrasa J.M."/>
            <person name="Sanchez-Garcia M."/>
            <person name="Camarero S."/>
            <person name="Miyauchi S."/>
            <person name="Serrano A."/>
            <person name="Linde D."/>
            <person name="Babiker R."/>
            <person name="Drula E."/>
            <person name="Ayuso-Fernandez I."/>
            <person name="Pacheco R."/>
            <person name="Padilla G."/>
            <person name="Ferreira P."/>
            <person name="Barriuso J."/>
            <person name="Kellner H."/>
            <person name="Castanera R."/>
            <person name="Alfaro M."/>
            <person name="Ramirez L."/>
            <person name="Pisabarro A.G."/>
            <person name="Kuo A."/>
            <person name="Tritt A."/>
            <person name="Lipzen A."/>
            <person name="He G."/>
            <person name="Yan M."/>
            <person name="Ng V."/>
            <person name="Cullen D."/>
            <person name="Martin F."/>
            <person name="Rosso M.-N."/>
            <person name="Henrissat B."/>
            <person name="Hibbett D."/>
            <person name="Martinez A.T."/>
            <person name="Grigoriev I.V."/>
        </authorList>
    </citation>
    <scope>NUCLEOTIDE SEQUENCE</scope>
    <source>
        <strain evidence="4">AH 40177</strain>
    </source>
</reference>
<sequence>MAGKKRASPGAEEEKNPLASVMLSEEDAAKLTEIRRLTQREELLLERNAQLKLIPVYEKRRTVVKAIEKFWPVALMNHSMFAFHVQHNADQVALSYLEDVWITRDAKEPRVFTLEMYFKENPHFTNTVLKKEYKYIPGPAAADETPDADGLTPSMLDFSWERDVKPSSMKIDWKDAEKALTKLYPREKGEDEDDEPAEQGSFFNFFEHDDDPFEIGLNISNEIFPEAIDYFLGEAGGEDVDSDDEEDMEDEDEIDLEQPKSKKQKI</sequence>
<dbReference type="InterPro" id="IPR002164">
    <property type="entry name" value="NAP_family"/>
</dbReference>
<evidence type="ECO:0000256" key="1">
    <source>
        <dbReference type="ARBA" id="ARBA00009947"/>
    </source>
</evidence>
<dbReference type="AlphaFoldDB" id="A0A9P5Q361"/>
<dbReference type="GO" id="GO:0006334">
    <property type="term" value="P:nucleosome assembly"/>
    <property type="evidence" value="ECO:0007669"/>
    <property type="project" value="InterPro"/>
</dbReference>
<organism evidence="4 5">
    <name type="scientific">Rhodocollybia butyracea</name>
    <dbReference type="NCBI Taxonomy" id="206335"/>
    <lineage>
        <taxon>Eukaryota</taxon>
        <taxon>Fungi</taxon>
        <taxon>Dikarya</taxon>
        <taxon>Basidiomycota</taxon>
        <taxon>Agaricomycotina</taxon>
        <taxon>Agaricomycetes</taxon>
        <taxon>Agaricomycetidae</taxon>
        <taxon>Agaricales</taxon>
        <taxon>Marasmiineae</taxon>
        <taxon>Omphalotaceae</taxon>
        <taxon>Rhodocollybia</taxon>
    </lineage>
</organism>
<name>A0A9P5Q361_9AGAR</name>
<dbReference type="Pfam" id="PF00956">
    <property type="entry name" value="NAP"/>
    <property type="match status" value="1"/>
</dbReference>
<accession>A0A9P5Q361</accession>
<comment type="caution">
    <text evidence="4">The sequence shown here is derived from an EMBL/GenBank/DDBJ whole genome shotgun (WGS) entry which is preliminary data.</text>
</comment>
<evidence type="ECO:0000313" key="4">
    <source>
        <dbReference type="EMBL" id="KAF9073777.1"/>
    </source>
</evidence>
<dbReference type="OrthoDB" id="19419at2759"/>
<dbReference type="PANTHER" id="PTHR11875">
    <property type="entry name" value="TESTIS-SPECIFIC Y-ENCODED PROTEIN"/>
    <property type="match status" value="1"/>
</dbReference>